<feature type="transmembrane region" description="Helical" evidence="8">
    <location>
        <begin position="231"/>
        <end position="249"/>
    </location>
</feature>
<name>A0ABN8PUK0_9CNID</name>
<evidence type="ECO:0000256" key="5">
    <source>
        <dbReference type="ARBA" id="ARBA00023157"/>
    </source>
</evidence>
<keyword evidence="8" id="KW-0812">Transmembrane</keyword>
<feature type="domain" description="TLDc" evidence="11">
    <location>
        <begin position="278"/>
        <end position="451"/>
    </location>
</feature>
<dbReference type="InterPro" id="IPR001881">
    <property type="entry name" value="EGF-like_Ca-bd_dom"/>
</dbReference>
<dbReference type="InterPro" id="IPR003609">
    <property type="entry name" value="Pan_app"/>
</dbReference>
<evidence type="ECO:0000313" key="13">
    <source>
        <dbReference type="Proteomes" id="UP001159427"/>
    </source>
</evidence>
<evidence type="ECO:0000256" key="6">
    <source>
        <dbReference type="ARBA" id="ARBA00023180"/>
    </source>
</evidence>
<comment type="caution">
    <text evidence="12">The sequence shown here is derived from an EMBL/GenBank/DDBJ whole genome shotgun (WGS) entry which is preliminary data.</text>
</comment>
<keyword evidence="1 7" id="KW-0245">EGF-like domain</keyword>
<dbReference type="Proteomes" id="UP001159427">
    <property type="component" value="Unassembled WGS sequence"/>
</dbReference>
<evidence type="ECO:0000259" key="11">
    <source>
        <dbReference type="PROSITE" id="PS51886"/>
    </source>
</evidence>
<dbReference type="PANTHER" id="PTHR24039:SF28">
    <property type="entry name" value="EGF-LIKE DOMAIN-CONTAINING PROTEIN"/>
    <property type="match status" value="1"/>
</dbReference>
<dbReference type="InterPro" id="IPR049883">
    <property type="entry name" value="NOTCH1_EGF-like"/>
</dbReference>
<dbReference type="InterPro" id="IPR018097">
    <property type="entry name" value="EGF_Ca-bd_CS"/>
</dbReference>
<keyword evidence="5 7" id="KW-1015">Disulfide bond</keyword>
<dbReference type="CDD" id="cd00054">
    <property type="entry name" value="EGF_CA"/>
    <property type="match status" value="3"/>
</dbReference>
<keyword evidence="2" id="KW-0732">Signal</keyword>
<evidence type="ECO:0000256" key="4">
    <source>
        <dbReference type="ARBA" id="ARBA00022837"/>
    </source>
</evidence>
<dbReference type="EMBL" id="CALNXI010000997">
    <property type="protein sequence ID" value="CAH3150699.1"/>
    <property type="molecule type" value="Genomic_DNA"/>
</dbReference>
<sequence>GSCRELAFPAFLNFAKRRLVNHTINIVEVQDVDECERLCFMEHNCVSVNLDNKPNGNRRYNCELNNATHEILNGELVHVENYLYRGTQVSINYNYPCQNGGTCQSGFTKKRYRCFCLPGWKGDNCMYDIDECDEELHDCKLGMPGGMKCINEPGSFRCECLPGFVKEGTICKDVDECVSSSFNNCSLNEKCVNEHGSFRCECIVIGQCKETKKKTSFLHSVNRRVSRDCKWIRIGFFFFLFFFFCFNYTHVTVILSINIFLLITNLYGFNFSVRMDSVIISNNGMYLYMLDRFLTPVVGGNSQWHLCYRRSIHTRYDLIFHQRCDGKNNTLTIIKENEFVFGGFTDIPWGGADSVYRETTKAFIFSLRNKEQLGPFKSMVKESSNAIYNHMYMGPTFGRTDIRINTRKVVDSSSSHLGKSYFATNEVKDYSTILAGANRFDPDELEVFYLE</sequence>
<dbReference type="InterPro" id="IPR000742">
    <property type="entry name" value="EGF"/>
</dbReference>
<dbReference type="Pfam" id="PF07534">
    <property type="entry name" value="TLD"/>
    <property type="match status" value="1"/>
</dbReference>
<feature type="domain" description="EGF-like" evidence="9">
    <location>
        <begin position="128"/>
        <end position="172"/>
    </location>
</feature>
<gene>
    <name evidence="12" type="ORF">PEVE_00045328</name>
</gene>
<dbReference type="SUPFAM" id="SSF57196">
    <property type="entry name" value="EGF/Laminin"/>
    <property type="match status" value="2"/>
</dbReference>
<evidence type="ECO:0000313" key="12">
    <source>
        <dbReference type="EMBL" id="CAH3150699.1"/>
    </source>
</evidence>
<dbReference type="PROSITE" id="PS01187">
    <property type="entry name" value="EGF_CA"/>
    <property type="match status" value="1"/>
</dbReference>
<dbReference type="Pfam" id="PF07645">
    <property type="entry name" value="EGF_CA"/>
    <property type="match status" value="2"/>
</dbReference>
<dbReference type="PROSITE" id="PS00022">
    <property type="entry name" value="EGF_1"/>
    <property type="match status" value="1"/>
</dbReference>
<dbReference type="SMART" id="SM00179">
    <property type="entry name" value="EGF_CA"/>
    <property type="match status" value="3"/>
</dbReference>
<evidence type="ECO:0000259" key="9">
    <source>
        <dbReference type="PROSITE" id="PS50026"/>
    </source>
</evidence>
<dbReference type="Pfam" id="PF00008">
    <property type="entry name" value="EGF"/>
    <property type="match status" value="1"/>
</dbReference>
<dbReference type="PROSITE" id="PS01186">
    <property type="entry name" value="EGF_2"/>
    <property type="match status" value="2"/>
</dbReference>
<keyword evidence="8" id="KW-0472">Membrane</keyword>
<evidence type="ECO:0000256" key="1">
    <source>
        <dbReference type="ARBA" id="ARBA00022536"/>
    </source>
</evidence>
<dbReference type="PROSITE" id="PS00010">
    <property type="entry name" value="ASX_HYDROXYL"/>
    <property type="match status" value="1"/>
</dbReference>
<feature type="non-terminal residue" evidence="12">
    <location>
        <position position="1"/>
    </location>
</feature>
<dbReference type="PROSITE" id="PS51886">
    <property type="entry name" value="TLDC"/>
    <property type="match status" value="1"/>
</dbReference>
<organism evidence="12 13">
    <name type="scientific">Porites evermanni</name>
    <dbReference type="NCBI Taxonomy" id="104178"/>
    <lineage>
        <taxon>Eukaryota</taxon>
        <taxon>Metazoa</taxon>
        <taxon>Cnidaria</taxon>
        <taxon>Anthozoa</taxon>
        <taxon>Hexacorallia</taxon>
        <taxon>Scleractinia</taxon>
        <taxon>Fungiina</taxon>
        <taxon>Poritidae</taxon>
        <taxon>Porites</taxon>
    </lineage>
</organism>
<evidence type="ECO:0000256" key="2">
    <source>
        <dbReference type="ARBA" id="ARBA00022729"/>
    </source>
</evidence>
<evidence type="ECO:0000256" key="8">
    <source>
        <dbReference type="SAM" id="Phobius"/>
    </source>
</evidence>
<dbReference type="SMART" id="SM00181">
    <property type="entry name" value="EGF"/>
    <property type="match status" value="2"/>
</dbReference>
<protein>
    <submittedName>
        <fullName evidence="12">Uncharacterized protein</fullName>
    </submittedName>
</protein>
<dbReference type="PANTHER" id="PTHR24039">
    <property type="entry name" value="FIBRILLIN-RELATED"/>
    <property type="match status" value="1"/>
</dbReference>
<keyword evidence="8" id="KW-1133">Transmembrane helix</keyword>
<dbReference type="PROSITE" id="PS50948">
    <property type="entry name" value="PAN"/>
    <property type="match status" value="1"/>
</dbReference>
<dbReference type="Pfam" id="PF00024">
    <property type="entry name" value="PAN_1"/>
    <property type="match status" value="1"/>
</dbReference>
<keyword evidence="13" id="KW-1185">Reference proteome</keyword>
<feature type="domain" description="Apple" evidence="10">
    <location>
        <begin position="3"/>
        <end position="89"/>
    </location>
</feature>
<feature type="domain" description="EGF-like" evidence="9">
    <location>
        <begin position="85"/>
        <end position="126"/>
    </location>
</feature>
<proteinExistence type="predicted"/>
<reference evidence="12 13" key="1">
    <citation type="submission" date="2022-05" db="EMBL/GenBank/DDBJ databases">
        <authorList>
            <consortium name="Genoscope - CEA"/>
            <person name="William W."/>
        </authorList>
    </citation>
    <scope>NUCLEOTIDE SEQUENCE [LARGE SCALE GENOMIC DNA]</scope>
</reference>
<dbReference type="InterPro" id="IPR000152">
    <property type="entry name" value="EGF-type_Asp/Asn_hydroxyl_site"/>
</dbReference>
<dbReference type="Gene3D" id="2.10.25.10">
    <property type="entry name" value="Laminin"/>
    <property type="match status" value="3"/>
</dbReference>
<evidence type="ECO:0000256" key="7">
    <source>
        <dbReference type="PROSITE-ProRule" id="PRU00076"/>
    </source>
</evidence>
<dbReference type="InterPro" id="IPR006571">
    <property type="entry name" value="TLDc_dom"/>
</dbReference>
<keyword evidence="6" id="KW-0325">Glycoprotein</keyword>
<comment type="caution">
    <text evidence="7">Lacks conserved residue(s) required for the propagation of feature annotation.</text>
</comment>
<accession>A0ABN8PUK0</accession>
<evidence type="ECO:0000256" key="3">
    <source>
        <dbReference type="ARBA" id="ARBA00022737"/>
    </source>
</evidence>
<dbReference type="PROSITE" id="PS50026">
    <property type="entry name" value="EGF_3"/>
    <property type="match status" value="2"/>
</dbReference>
<feature type="disulfide bond" evidence="7">
    <location>
        <begin position="116"/>
        <end position="125"/>
    </location>
</feature>
<keyword evidence="4" id="KW-0106">Calcium</keyword>
<feature type="disulfide bond" evidence="7">
    <location>
        <begin position="97"/>
        <end position="114"/>
    </location>
</feature>
<keyword evidence="3" id="KW-0677">Repeat</keyword>
<evidence type="ECO:0000259" key="10">
    <source>
        <dbReference type="PROSITE" id="PS50948"/>
    </source>
</evidence>